<dbReference type="InterPro" id="IPR002877">
    <property type="entry name" value="RNA_MeTrfase_FtsJ_dom"/>
</dbReference>
<name>A0A6A4HGK0_9AGAR</name>
<evidence type="ECO:0000313" key="3">
    <source>
        <dbReference type="Proteomes" id="UP000799118"/>
    </source>
</evidence>
<dbReference type="Gene3D" id="3.40.50.12760">
    <property type="match status" value="1"/>
</dbReference>
<dbReference type="GO" id="GO:0032259">
    <property type="term" value="P:methylation"/>
    <property type="evidence" value="ECO:0007669"/>
    <property type="project" value="InterPro"/>
</dbReference>
<dbReference type="OrthoDB" id="417125at2759"/>
<dbReference type="EMBL" id="ML769515">
    <property type="protein sequence ID" value="KAE9396337.1"/>
    <property type="molecule type" value="Genomic_DNA"/>
</dbReference>
<dbReference type="InterPro" id="IPR029063">
    <property type="entry name" value="SAM-dependent_MTases_sf"/>
</dbReference>
<sequence>MPTELQSLHVNSVPGWGSDDLQHLKNLKRKNTFATRQQTADNAGPELQQIWLKKMKKIMNQIDNSGASDRLWVVPFSNRPFRFLDLGCCPGGFSTYILKKNKECTSVGLSLDPTQGGHPYLLEESLRARQTVIFADMTTFHLGENTIYPDDLIQPVTIPMPEILLARDFDLVLLDAHHLRNQPASTADLLAISQVLIALLSIKFGGTIVMKLASPDTQYTATMLFMLDMLSTFYVIARGVGGKPDRRLQLQDVIIPGLKRLWESRDGRARRLLAGDLDFIIDNRQLEGYGARLNELCSCVWQLQASALEA</sequence>
<gene>
    <name evidence="2" type="ORF">BT96DRAFT_922183</name>
</gene>
<feature type="domain" description="Ribosomal RNA methyltransferase FtsJ" evidence="1">
    <location>
        <begin position="81"/>
        <end position="216"/>
    </location>
</feature>
<dbReference type="SUPFAM" id="SSF53335">
    <property type="entry name" value="S-adenosyl-L-methionine-dependent methyltransferases"/>
    <property type="match status" value="1"/>
</dbReference>
<proteinExistence type="predicted"/>
<dbReference type="AlphaFoldDB" id="A0A6A4HGK0"/>
<dbReference type="Pfam" id="PF01728">
    <property type="entry name" value="FtsJ"/>
    <property type="match status" value="1"/>
</dbReference>
<dbReference type="Proteomes" id="UP000799118">
    <property type="component" value="Unassembled WGS sequence"/>
</dbReference>
<protein>
    <recommendedName>
        <fullName evidence="1">Ribosomal RNA methyltransferase FtsJ domain-containing protein</fullName>
    </recommendedName>
</protein>
<reference evidence="2" key="1">
    <citation type="journal article" date="2019" name="Environ. Microbiol.">
        <title>Fungal ecological strategies reflected in gene transcription - a case study of two litter decomposers.</title>
        <authorList>
            <person name="Barbi F."/>
            <person name="Kohler A."/>
            <person name="Barry K."/>
            <person name="Baskaran P."/>
            <person name="Daum C."/>
            <person name="Fauchery L."/>
            <person name="Ihrmark K."/>
            <person name="Kuo A."/>
            <person name="LaButti K."/>
            <person name="Lipzen A."/>
            <person name="Morin E."/>
            <person name="Grigoriev I.V."/>
            <person name="Henrissat B."/>
            <person name="Lindahl B."/>
            <person name="Martin F."/>
        </authorList>
    </citation>
    <scope>NUCLEOTIDE SEQUENCE</scope>
    <source>
        <strain evidence="2">JB14</strain>
    </source>
</reference>
<evidence type="ECO:0000313" key="2">
    <source>
        <dbReference type="EMBL" id="KAE9396337.1"/>
    </source>
</evidence>
<dbReference type="GO" id="GO:0008168">
    <property type="term" value="F:methyltransferase activity"/>
    <property type="evidence" value="ECO:0007669"/>
    <property type="project" value="InterPro"/>
</dbReference>
<evidence type="ECO:0000259" key="1">
    <source>
        <dbReference type="Pfam" id="PF01728"/>
    </source>
</evidence>
<accession>A0A6A4HGK0</accession>
<keyword evidence="3" id="KW-1185">Reference proteome</keyword>
<organism evidence="2 3">
    <name type="scientific">Gymnopus androsaceus JB14</name>
    <dbReference type="NCBI Taxonomy" id="1447944"/>
    <lineage>
        <taxon>Eukaryota</taxon>
        <taxon>Fungi</taxon>
        <taxon>Dikarya</taxon>
        <taxon>Basidiomycota</taxon>
        <taxon>Agaricomycotina</taxon>
        <taxon>Agaricomycetes</taxon>
        <taxon>Agaricomycetidae</taxon>
        <taxon>Agaricales</taxon>
        <taxon>Marasmiineae</taxon>
        <taxon>Omphalotaceae</taxon>
        <taxon>Gymnopus</taxon>
    </lineage>
</organism>